<evidence type="ECO:0000313" key="2">
    <source>
        <dbReference type="WBParaSite" id="nRc.2.0.1.t02528-RA"/>
    </source>
</evidence>
<dbReference type="AlphaFoldDB" id="A0A915HKN1"/>
<proteinExistence type="predicted"/>
<accession>A0A915HKN1</accession>
<name>A0A915HKN1_ROMCU</name>
<reference evidence="2" key="1">
    <citation type="submission" date="2022-11" db="UniProtKB">
        <authorList>
            <consortium name="WormBaseParasite"/>
        </authorList>
    </citation>
    <scope>IDENTIFICATION</scope>
</reference>
<dbReference type="WBParaSite" id="nRc.2.0.1.t02528-RA">
    <property type="protein sequence ID" value="nRc.2.0.1.t02528-RA"/>
    <property type="gene ID" value="nRc.2.0.1.g02528"/>
</dbReference>
<protein>
    <submittedName>
        <fullName evidence="2">Uncharacterized protein</fullName>
    </submittedName>
</protein>
<sequence>MLITGQTSPFACSGRPILRIGRFVIIHGDSERSVVEFAAYVYFVFLLHDAVVHNVMMAYHVGRRKFGLSSLVEIDSITLAWIFKNFVIHRKNIQPIRIKY</sequence>
<evidence type="ECO:0000313" key="1">
    <source>
        <dbReference type="Proteomes" id="UP000887565"/>
    </source>
</evidence>
<keyword evidence="1" id="KW-1185">Reference proteome</keyword>
<organism evidence="1 2">
    <name type="scientific">Romanomermis culicivorax</name>
    <name type="common">Nematode worm</name>
    <dbReference type="NCBI Taxonomy" id="13658"/>
    <lineage>
        <taxon>Eukaryota</taxon>
        <taxon>Metazoa</taxon>
        <taxon>Ecdysozoa</taxon>
        <taxon>Nematoda</taxon>
        <taxon>Enoplea</taxon>
        <taxon>Dorylaimia</taxon>
        <taxon>Mermithida</taxon>
        <taxon>Mermithoidea</taxon>
        <taxon>Mermithidae</taxon>
        <taxon>Romanomermis</taxon>
    </lineage>
</organism>
<dbReference type="Proteomes" id="UP000887565">
    <property type="component" value="Unplaced"/>
</dbReference>